<dbReference type="GO" id="GO:0030288">
    <property type="term" value="C:outer membrane-bounded periplasmic space"/>
    <property type="evidence" value="ECO:0007669"/>
    <property type="project" value="InterPro"/>
</dbReference>
<protein>
    <recommendedName>
        <fullName evidence="3 7">Beta-lactamase</fullName>
        <ecNumber evidence="3 7">3.5.2.6</ecNumber>
    </recommendedName>
</protein>
<evidence type="ECO:0000256" key="5">
    <source>
        <dbReference type="ARBA" id="ARBA00023251"/>
    </source>
</evidence>
<reference evidence="10 11" key="1">
    <citation type="submission" date="2019-04" db="EMBL/GenBank/DDBJ databases">
        <title>Reference strain of H23.</title>
        <authorList>
            <person name="Luo X."/>
        </authorList>
    </citation>
    <scope>NUCLEOTIDE SEQUENCE [LARGE SCALE GENOMIC DNA]</scope>
    <source>
        <strain evidence="10 11">H23</strain>
    </source>
</reference>
<dbReference type="InterPro" id="IPR050491">
    <property type="entry name" value="AmpC-like"/>
</dbReference>
<evidence type="ECO:0000313" key="11">
    <source>
        <dbReference type="Proteomes" id="UP000308707"/>
    </source>
</evidence>
<dbReference type="PROSITE" id="PS00336">
    <property type="entry name" value="BETA_LACTAMASE_C"/>
    <property type="match status" value="1"/>
</dbReference>
<dbReference type="OrthoDB" id="9799367at2"/>
<keyword evidence="6" id="KW-0802">TPR repeat</keyword>
<keyword evidence="4 7" id="KW-0378">Hydrolase</keyword>
<sequence length="491" mass="54241">MRHLIAIVALLICSAGSAIAAESPNTADSTQAVMDRTFQRLGAEFIKNGRTDGMSIAVVKDGKAHFYNFGSTTRKKTQAPTERSVYEIGSISKIFTSLLLAHAVNEGKIGLQDDIRRYLPGEYPDLAYEGTPVRIVDLANTTSALPDNLPNPFPQGKVDPDKAPFIALEAMKGFKQDQVYEELKTAKLSAKPGTKPQHSNLAADLLGRILEKIYGEPYETLVARYIEKPFGMASGTGRGRAADEVDGYNKRQVAMPRIYDRAFLMAGGLRYSTADMAKFLAAELAAADPAIRLSQQPAWGDPDDFAVGLNWTLSKTVDGKPRLRMSGSTFGCSSYIEMYPDMDYGIVLLANRPGETQNEMQDLANKALEEIWGKPPALATLEKGLQADGYRNAARVVAEVKRKHPELHLTEDYVNAWGYRLLGENKVQQAGGLFRYNAERWPKSWNAFDSLAEAYEKLGDKPRAIANYKKSLELDPKNQNAVEHLKKLEAR</sequence>
<dbReference type="PROSITE" id="PS50293">
    <property type="entry name" value="TPR_REGION"/>
    <property type="match status" value="1"/>
</dbReference>
<evidence type="ECO:0000256" key="7">
    <source>
        <dbReference type="RuleBase" id="RU361140"/>
    </source>
</evidence>
<dbReference type="SUPFAM" id="SSF48452">
    <property type="entry name" value="TPR-like"/>
    <property type="match status" value="1"/>
</dbReference>
<evidence type="ECO:0000256" key="6">
    <source>
        <dbReference type="PROSITE-ProRule" id="PRU00339"/>
    </source>
</evidence>
<dbReference type="Gene3D" id="1.25.40.10">
    <property type="entry name" value="Tetratricopeptide repeat domain"/>
    <property type="match status" value="1"/>
</dbReference>
<evidence type="ECO:0000256" key="2">
    <source>
        <dbReference type="ARBA" id="ARBA00007840"/>
    </source>
</evidence>
<dbReference type="Pfam" id="PF00144">
    <property type="entry name" value="Beta-lactamase"/>
    <property type="match status" value="1"/>
</dbReference>
<evidence type="ECO:0000256" key="1">
    <source>
        <dbReference type="ARBA" id="ARBA00001526"/>
    </source>
</evidence>
<dbReference type="InterPro" id="IPR011990">
    <property type="entry name" value="TPR-like_helical_dom_sf"/>
</dbReference>
<evidence type="ECO:0000259" key="9">
    <source>
        <dbReference type="Pfam" id="PF00144"/>
    </source>
</evidence>
<dbReference type="Gene3D" id="3.40.710.10">
    <property type="entry name" value="DD-peptidase/beta-lactamase superfamily"/>
    <property type="match status" value="1"/>
</dbReference>
<keyword evidence="8" id="KW-0732">Signal</keyword>
<comment type="catalytic activity">
    <reaction evidence="1 7">
        <text>a beta-lactam + H2O = a substituted beta-amino acid</text>
        <dbReference type="Rhea" id="RHEA:20401"/>
        <dbReference type="ChEBI" id="CHEBI:15377"/>
        <dbReference type="ChEBI" id="CHEBI:35627"/>
        <dbReference type="ChEBI" id="CHEBI:140347"/>
        <dbReference type="EC" id="3.5.2.6"/>
    </reaction>
</comment>
<evidence type="ECO:0000256" key="3">
    <source>
        <dbReference type="ARBA" id="ARBA00012865"/>
    </source>
</evidence>
<feature type="domain" description="Beta-lactamase-related" evidence="9">
    <location>
        <begin position="40"/>
        <end position="366"/>
    </location>
</feature>
<dbReference type="RefSeq" id="WP_137265660.1">
    <property type="nucleotide sequence ID" value="NZ_SZUA01000001.1"/>
</dbReference>
<dbReference type="GO" id="GO:0046677">
    <property type="term" value="P:response to antibiotic"/>
    <property type="evidence" value="ECO:0007669"/>
    <property type="project" value="UniProtKB-UniRule"/>
</dbReference>
<dbReference type="InterPro" id="IPR001586">
    <property type="entry name" value="Beta-lactam_class-C_AS"/>
</dbReference>
<dbReference type="SUPFAM" id="SSF56601">
    <property type="entry name" value="beta-lactamase/transpeptidase-like"/>
    <property type="match status" value="1"/>
</dbReference>
<dbReference type="InterPro" id="IPR012338">
    <property type="entry name" value="Beta-lactam/transpept-like"/>
</dbReference>
<name>A0A4U5JUC8_9GAMM</name>
<dbReference type="EMBL" id="SZUA01000001">
    <property type="protein sequence ID" value="TKR33452.1"/>
    <property type="molecule type" value="Genomic_DNA"/>
</dbReference>
<dbReference type="Proteomes" id="UP000308707">
    <property type="component" value="Unassembled WGS sequence"/>
</dbReference>
<dbReference type="PROSITE" id="PS50005">
    <property type="entry name" value="TPR"/>
    <property type="match status" value="1"/>
</dbReference>
<organism evidence="10 11">
    <name type="scientific">Luteimonas gilva</name>
    <dbReference type="NCBI Taxonomy" id="2572684"/>
    <lineage>
        <taxon>Bacteria</taxon>
        <taxon>Pseudomonadati</taxon>
        <taxon>Pseudomonadota</taxon>
        <taxon>Gammaproteobacteria</taxon>
        <taxon>Lysobacterales</taxon>
        <taxon>Lysobacteraceae</taxon>
        <taxon>Luteimonas</taxon>
    </lineage>
</organism>
<comment type="similarity">
    <text evidence="2 7">Belongs to the class-C beta-lactamase family.</text>
</comment>
<evidence type="ECO:0000313" key="10">
    <source>
        <dbReference type="EMBL" id="TKR33452.1"/>
    </source>
</evidence>
<comment type="caution">
    <text evidence="10">The sequence shown here is derived from an EMBL/GenBank/DDBJ whole genome shotgun (WGS) entry which is preliminary data.</text>
</comment>
<dbReference type="GO" id="GO:0017001">
    <property type="term" value="P:antibiotic catabolic process"/>
    <property type="evidence" value="ECO:0007669"/>
    <property type="project" value="InterPro"/>
</dbReference>
<dbReference type="InterPro" id="IPR019734">
    <property type="entry name" value="TPR_rpt"/>
</dbReference>
<keyword evidence="11" id="KW-1185">Reference proteome</keyword>
<accession>A0A4U5JUC8</accession>
<feature type="signal peptide" evidence="8">
    <location>
        <begin position="1"/>
        <end position="20"/>
    </location>
</feature>
<proteinExistence type="inferred from homology"/>
<dbReference type="EC" id="3.5.2.6" evidence="3 7"/>
<dbReference type="SMART" id="SM00028">
    <property type="entry name" value="TPR"/>
    <property type="match status" value="1"/>
</dbReference>
<evidence type="ECO:0000256" key="8">
    <source>
        <dbReference type="SAM" id="SignalP"/>
    </source>
</evidence>
<dbReference type="GO" id="GO:0008800">
    <property type="term" value="F:beta-lactamase activity"/>
    <property type="evidence" value="ECO:0007669"/>
    <property type="project" value="UniProtKB-UniRule"/>
</dbReference>
<feature type="chain" id="PRO_5020849420" description="Beta-lactamase" evidence="8">
    <location>
        <begin position="21"/>
        <end position="491"/>
    </location>
</feature>
<dbReference type="PANTHER" id="PTHR46825">
    <property type="entry name" value="D-ALANYL-D-ALANINE-CARBOXYPEPTIDASE/ENDOPEPTIDASE AMPH"/>
    <property type="match status" value="1"/>
</dbReference>
<dbReference type="AlphaFoldDB" id="A0A4U5JUC8"/>
<feature type="repeat" description="TPR" evidence="6">
    <location>
        <begin position="445"/>
        <end position="478"/>
    </location>
</feature>
<gene>
    <name evidence="10" type="ORF">FCE95_03885</name>
</gene>
<dbReference type="InterPro" id="IPR001466">
    <property type="entry name" value="Beta-lactam-related"/>
</dbReference>
<dbReference type="PANTHER" id="PTHR46825:SF8">
    <property type="entry name" value="BETA-LACTAMASE-RELATED"/>
    <property type="match status" value="1"/>
</dbReference>
<evidence type="ECO:0000256" key="4">
    <source>
        <dbReference type="ARBA" id="ARBA00022801"/>
    </source>
</evidence>
<keyword evidence="5 7" id="KW-0046">Antibiotic resistance</keyword>